<organism evidence="1 2">
    <name type="scientific">Candidatus Propionivibrio aalborgensis</name>
    <dbReference type="NCBI Taxonomy" id="1860101"/>
    <lineage>
        <taxon>Bacteria</taxon>
        <taxon>Pseudomonadati</taxon>
        <taxon>Pseudomonadota</taxon>
        <taxon>Betaproteobacteria</taxon>
        <taxon>Rhodocyclales</taxon>
        <taxon>Rhodocyclaceae</taxon>
        <taxon>Propionivibrio</taxon>
    </lineage>
</organism>
<evidence type="ECO:0000313" key="1">
    <source>
        <dbReference type="EMBL" id="SBT07019.1"/>
    </source>
</evidence>
<evidence type="ECO:0000313" key="2">
    <source>
        <dbReference type="Proteomes" id="UP000199600"/>
    </source>
</evidence>
<accession>A0A1A8XPB9</accession>
<sequence>MRACWKDLIGEPERNHVLFVRHDNSYSKNQKRWRNRQICRKGTSAQNLSPQPEDSIYAYRYTWDSPHTRATVASGWISGSGVGPAPS</sequence>
<dbReference type="Proteomes" id="UP000199600">
    <property type="component" value="Unassembled WGS sequence"/>
</dbReference>
<dbReference type="EMBL" id="FLQY01000119">
    <property type="protein sequence ID" value="SBT07019.1"/>
    <property type="molecule type" value="Genomic_DNA"/>
</dbReference>
<reference evidence="1 2" key="1">
    <citation type="submission" date="2016-06" db="EMBL/GenBank/DDBJ databases">
        <authorList>
            <person name="Kjaerup R.B."/>
            <person name="Dalgaard T.S."/>
            <person name="Juul-Madsen H.R."/>
        </authorList>
    </citation>
    <scope>NUCLEOTIDE SEQUENCE [LARGE SCALE GENOMIC DNA]</scope>
    <source>
        <strain evidence="1">2</strain>
    </source>
</reference>
<dbReference type="AlphaFoldDB" id="A0A1A8XPB9"/>
<gene>
    <name evidence="1" type="ORF">PROAA_2050003</name>
</gene>
<protein>
    <submittedName>
        <fullName evidence="1">Uncharacterized protein</fullName>
    </submittedName>
</protein>
<keyword evidence="2" id="KW-1185">Reference proteome</keyword>
<proteinExistence type="predicted"/>
<name>A0A1A8XPB9_9RHOO</name>